<dbReference type="Gramene" id="KMT08072">
    <property type="protein sequence ID" value="KMT08072"/>
    <property type="gene ID" value="BVRB_6g143970"/>
</dbReference>
<evidence type="ECO:0000313" key="1">
    <source>
        <dbReference type="EMBL" id="KMT08072.1"/>
    </source>
</evidence>
<organism evidence="1 2">
    <name type="scientific">Beta vulgaris subsp. vulgaris</name>
    <name type="common">Beet</name>
    <dbReference type="NCBI Taxonomy" id="3555"/>
    <lineage>
        <taxon>Eukaryota</taxon>
        <taxon>Viridiplantae</taxon>
        <taxon>Streptophyta</taxon>
        <taxon>Embryophyta</taxon>
        <taxon>Tracheophyta</taxon>
        <taxon>Spermatophyta</taxon>
        <taxon>Magnoliopsida</taxon>
        <taxon>eudicotyledons</taxon>
        <taxon>Gunneridae</taxon>
        <taxon>Pentapetalae</taxon>
        <taxon>Caryophyllales</taxon>
        <taxon>Chenopodiaceae</taxon>
        <taxon>Betoideae</taxon>
        <taxon>Beta</taxon>
    </lineage>
</organism>
<evidence type="ECO:0000313" key="2">
    <source>
        <dbReference type="Proteomes" id="UP000035740"/>
    </source>
</evidence>
<proteinExistence type="predicted"/>
<dbReference type="EMBL" id="KQ090124">
    <property type="protein sequence ID" value="KMT08072.1"/>
    <property type="molecule type" value="Genomic_DNA"/>
</dbReference>
<reference evidence="1 2" key="1">
    <citation type="journal article" date="2014" name="Nature">
        <title>The genome of the recently domesticated crop plant sugar beet (Beta vulgaris).</title>
        <authorList>
            <person name="Dohm J.C."/>
            <person name="Minoche A.E."/>
            <person name="Holtgrawe D."/>
            <person name="Capella-Gutierrez S."/>
            <person name="Zakrzewski F."/>
            <person name="Tafer H."/>
            <person name="Rupp O."/>
            <person name="Sorensen T.R."/>
            <person name="Stracke R."/>
            <person name="Reinhardt R."/>
            <person name="Goesmann A."/>
            <person name="Kraft T."/>
            <person name="Schulz B."/>
            <person name="Stadler P.F."/>
            <person name="Schmidt T."/>
            <person name="Gabaldon T."/>
            <person name="Lehrach H."/>
            <person name="Weisshaar B."/>
            <person name="Himmelbauer H."/>
        </authorList>
    </citation>
    <scope>NUCLEOTIDE SEQUENCE [LARGE SCALE GENOMIC DNA]</scope>
    <source>
        <tissue evidence="1">Taproot</tissue>
    </source>
</reference>
<keyword evidence="2" id="KW-1185">Reference proteome</keyword>
<dbReference type="Proteomes" id="UP000035740">
    <property type="component" value="Chromosome 6"/>
</dbReference>
<gene>
    <name evidence="1" type="ORF">BVRB_6g143970</name>
</gene>
<name>A0A0J8C3J0_BETVV</name>
<sequence length="92" mass="10129">MKVVSSHCTSLLVCTKFPLNISILHPFQQAPATALNFFAPRNPCFLIKIANRSFLEEKAPSNPFLSAPHLTHFLLARGHYRTVCTSVSSSAS</sequence>
<accession>A0A0J8C3J0</accession>
<protein>
    <submittedName>
        <fullName evidence="1">Uncharacterized protein</fullName>
    </submittedName>
</protein>
<dbReference type="AlphaFoldDB" id="A0A0J8C3J0"/>